<dbReference type="InterPro" id="IPR007867">
    <property type="entry name" value="GMC_OxRtase_C"/>
</dbReference>
<feature type="domain" description="Glucose-methanol-choline oxidoreductase N-terminal" evidence="3">
    <location>
        <begin position="103"/>
        <end position="117"/>
    </location>
</feature>
<comment type="similarity">
    <text evidence="1">Belongs to the GMC oxidoreductase family.</text>
</comment>
<evidence type="ECO:0000256" key="2">
    <source>
        <dbReference type="ARBA" id="ARBA00023180"/>
    </source>
</evidence>
<dbReference type="GO" id="GO:0016614">
    <property type="term" value="F:oxidoreductase activity, acting on CH-OH group of donors"/>
    <property type="evidence" value="ECO:0007669"/>
    <property type="project" value="InterPro"/>
</dbReference>
<dbReference type="Pfam" id="PF00732">
    <property type="entry name" value="GMC_oxred_N"/>
    <property type="match status" value="1"/>
</dbReference>
<dbReference type="SUPFAM" id="SSF51905">
    <property type="entry name" value="FAD/NAD(P)-binding domain"/>
    <property type="match status" value="1"/>
</dbReference>
<gene>
    <name evidence="4" type="ORF">OHK93_002053</name>
</gene>
<dbReference type="Proteomes" id="UP001161017">
    <property type="component" value="Unassembled WGS sequence"/>
</dbReference>
<dbReference type="GO" id="GO:0044550">
    <property type="term" value="P:secondary metabolite biosynthetic process"/>
    <property type="evidence" value="ECO:0007669"/>
    <property type="project" value="TreeGrafter"/>
</dbReference>
<dbReference type="AlphaFoldDB" id="A0AA43TWT5"/>
<dbReference type="Gene3D" id="3.50.50.60">
    <property type="entry name" value="FAD/NAD(P)-binding domain"/>
    <property type="match status" value="2"/>
</dbReference>
<keyword evidence="5" id="KW-1185">Reference proteome</keyword>
<organism evidence="4 5">
    <name type="scientific">Ramalina farinacea</name>
    <dbReference type="NCBI Taxonomy" id="258253"/>
    <lineage>
        <taxon>Eukaryota</taxon>
        <taxon>Fungi</taxon>
        <taxon>Dikarya</taxon>
        <taxon>Ascomycota</taxon>
        <taxon>Pezizomycotina</taxon>
        <taxon>Lecanoromycetes</taxon>
        <taxon>OSLEUM clade</taxon>
        <taxon>Lecanoromycetidae</taxon>
        <taxon>Lecanorales</taxon>
        <taxon>Lecanorineae</taxon>
        <taxon>Ramalinaceae</taxon>
        <taxon>Ramalina</taxon>
    </lineage>
</organism>
<protein>
    <recommendedName>
        <fullName evidence="3">Glucose-methanol-choline oxidoreductase N-terminal domain-containing protein</fullName>
    </recommendedName>
</protein>
<dbReference type="Pfam" id="PF05199">
    <property type="entry name" value="GMC_oxred_C"/>
    <property type="match status" value="2"/>
</dbReference>
<dbReference type="SUPFAM" id="SSF54373">
    <property type="entry name" value="FAD-linked reductases, C-terminal domain"/>
    <property type="match status" value="1"/>
</dbReference>
<sequence length="415" mass="44160">MTPFVNKAMSILGLGTIPGPNSGDLIGYTRMTSTIDPSDETRSSSETSFLRAAIALSSLQVYKNTVAQKILFDTSEKATAVQITTAGDSYVLSARKEVVVAAGTFKSPQLLMVSGIGPAATLAQLQIPVVSESEGVGQNIWDQPLFGPVHRVNVTTQQQLSNAVSLNQATSEFLNNQTGPLTDLGSQIFGWQKIPPKYRSSLSASALSDLAQFHSDWPEIELLPLASSRVPVTDEFDYMSINILGVAPLSRGNVTINSTDTNDNPLISPNWLLSRTDQEVAVQGFKVARDLAAASSITIGPELVPGPSVQTDDQIVEAIKSSLAPAYHAVGSCKAADFLQPILIIERYIAANDVLGAMGRESNSKAVVDTHGRVFGVNSLRVVDASTFPLLPPGHCQATVYALAEKYADDIKSGN</sequence>
<evidence type="ECO:0000313" key="5">
    <source>
        <dbReference type="Proteomes" id="UP001161017"/>
    </source>
</evidence>
<evidence type="ECO:0000256" key="1">
    <source>
        <dbReference type="ARBA" id="ARBA00010790"/>
    </source>
</evidence>
<reference evidence="4" key="1">
    <citation type="journal article" date="2023" name="Genome Biol. Evol.">
        <title>First Whole Genome Sequence and Flow Cytometry Genome Size Data for the Lichen-Forming Fungus Ramalina farinacea (Ascomycota).</title>
        <authorList>
            <person name="Llewellyn T."/>
            <person name="Mian S."/>
            <person name="Hill R."/>
            <person name="Leitch I.J."/>
            <person name="Gaya E."/>
        </authorList>
    </citation>
    <scope>NUCLEOTIDE SEQUENCE</scope>
    <source>
        <strain evidence="4">LIQ254RAFAR</strain>
    </source>
</reference>
<dbReference type="PANTHER" id="PTHR11552:SF138">
    <property type="entry name" value="DEHYDROGENASE PKFF-RELATED"/>
    <property type="match status" value="1"/>
</dbReference>
<comment type="caution">
    <text evidence="4">The sequence shown here is derived from an EMBL/GenBank/DDBJ whole genome shotgun (WGS) entry which is preliminary data.</text>
</comment>
<evidence type="ECO:0000259" key="3">
    <source>
        <dbReference type="PROSITE" id="PS00624"/>
    </source>
</evidence>
<accession>A0AA43TWT5</accession>
<name>A0AA43TWT5_9LECA</name>
<dbReference type="InterPro" id="IPR000172">
    <property type="entry name" value="GMC_OxRdtase_N"/>
</dbReference>
<dbReference type="InterPro" id="IPR012132">
    <property type="entry name" value="GMC_OxRdtase"/>
</dbReference>
<proteinExistence type="inferred from homology"/>
<dbReference type="PROSITE" id="PS00624">
    <property type="entry name" value="GMC_OXRED_2"/>
    <property type="match status" value="1"/>
</dbReference>
<dbReference type="GO" id="GO:0050660">
    <property type="term" value="F:flavin adenine dinucleotide binding"/>
    <property type="evidence" value="ECO:0007669"/>
    <property type="project" value="InterPro"/>
</dbReference>
<dbReference type="Gene3D" id="3.30.560.10">
    <property type="entry name" value="Glucose Oxidase, domain 3"/>
    <property type="match status" value="1"/>
</dbReference>
<keyword evidence="2" id="KW-0325">Glycoprotein</keyword>
<dbReference type="EMBL" id="JAPUFD010000013">
    <property type="protein sequence ID" value="MDI1490848.1"/>
    <property type="molecule type" value="Genomic_DNA"/>
</dbReference>
<evidence type="ECO:0000313" key="4">
    <source>
        <dbReference type="EMBL" id="MDI1490848.1"/>
    </source>
</evidence>
<dbReference type="InterPro" id="IPR036188">
    <property type="entry name" value="FAD/NAD-bd_sf"/>
</dbReference>
<dbReference type="PANTHER" id="PTHR11552">
    <property type="entry name" value="GLUCOSE-METHANOL-CHOLINE GMC OXIDOREDUCTASE"/>
    <property type="match status" value="1"/>
</dbReference>